<dbReference type="InterPro" id="IPR051717">
    <property type="entry name" value="MFS_MFSD6"/>
</dbReference>
<keyword evidence="5 6" id="KW-0472">Membrane</keyword>
<evidence type="ECO:0000256" key="2">
    <source>
        <dbReference type="ARBA" id="ARBA00005241"/>
    </source>
</evidence>
<dbReference type="GO" id="GO:0016020">
    <property type="term" value="C:membrane"/>
    <property type="evidence" value="ECO:0007669"/>
    <property type="project" value="UniProtKB-SubCell"/>
</dbReference>
<keyword evidence="3 6" id="KW-0812">Transmembrane</keyword>
<dbReference type="Gene3D" id="1.20.1250.20">
    <property type="entry name" value="MFS general substrate transporter like domains"/>
    <property type="match status" value="3"/>
</dbReference>
<reference evidence="8 9" key="1">
    <citation type="submission" date="2023-11" db="EMBL/GenBank/DDBJ databases">
        <title>Halocaridina rubra genome assembly.</title>
        <authorList>
            <person name="Smith C."/>
        </authorList>
    </citation>
    <scope>NUCLEOTIDE SEQUENCE [LARGE SCALE GENOMIC DNA]</scope>
    <source>
        <strain evidence="8">EP-1</strain>
        <tissue evidence="8">Whole</tissue>
    </source>
</reference>
<feature type="transmembrane region" description="Helical" evidence="6">
    <location>
        <begin position="304"/>
        <end position="321"/>
    </location>
</feature>
<feature type="transmembrane region" description="Helical" evidence="6">
    <location>
        <begin position="443"/>
        <end position="461"/>
    </location>
</feature>
<evidence type="ECO:0000313" key="8">
    <source>
        <dbReference type="EMBL" id="KAK7067024.1"/>
    </source>
</evidence>
<sequence length="621" mass="69491">MGPTEKQSNRRASLRNNEKMERILQWLKGEFTVDRKLIPIKAVTFFFTGGVVAFVPYLVLHMQQLGITLEEIAIMYAVLPIASLLGPPITGLVADKFGRYGFMFNINIILTGVFHSLLLHVPPAPRPSLTFVCDPYGHNLEWEVCDDCFDVRNNTKGIFELRSCHFTCVSPPEDMTLCYTNSSPNNTLCTSYGLQESIFVNGSLRALKSLKKRSCSHTWSDLLHEDVHYESVTCPSSCPIVCDIGGIQQCHELLGTGSPPRTFWVYFGMRLLATFFLSSAFIMLDATTLAEIKRHRGEFGKQRVLNMVGFSLIPLIAAIIIDRSASSTGEVDYRPAFYLGDAMLAVSVILIARLDLEVELPQESLTKGLKKIVTRPDIDIFLLLILILGSNYGFIESYLFVYLKELKAPNYLLGLTMTVGCLASIPMLFWADPIVKWMGRHNIFLISFVAYAVRMFGYSYISNPWMCFPFEALEVFTYQLMWVAAATYCPILAPKGLLATMTGVVGAVHYSIGKGVGAFLGGYLISLYSTANAFKVYGVIALAGGVLYFSLYHCYLKDIIHKKERKLETVKEEGEEAECIMENELKVRLDIVNGMCRRPSGFNWTAADLRKGEEGSKNEPI</sequence>
<evidence type="ECO:0000259" key="7">
    <source>
        <dbReference type="Pfam" id="PF12832"/>
    </source>
</evidence>
<comment type="similarity">
    <text evidence="2">Belongs to the major facilitator superfamily. MFSD6 family.</text>
</comment>
<evidence type="ECO:0000256" key="1">
    <source>
        <dbReference type="ARBA" id="ARBA00004141"/>
    </source>
</evidence>
<feature type="transmembrane region" description="Helical" evidence="6">
    <location>
        <begin position="72"/>
        <end position="93"/>
    </location>
</feature>
<dbReference type="InterPro" id="IPR024989">
    <property type="entry name" value="MFS_assoc_dom"/>
</dbReference>
<dbReference type="InterPro" id="IPR036259">
    <property type="entry name" value="MFS_trans_sf"/>
</dbReference>
<evidence type="ECO:0000313" key="9">
    <source>
        <dbReference type="Proteomes" id="UP001381693"/>
    </source>
</evidence>
<name>A0AAN8WV89_HALRR</name>
<feature type="transmembrane region" description="Helical" evidence="6">
    <location>
        <begin position="100"/>
        <end position="121"/>
    </location>
</feature>
<keyword evidence="4 6" id="KW-1133">Transmembrane helix</keyword>
<dbReference type="SUPFAM" id="SSF103473">
    <property type="entry name" value="MFS general substrate transporter"/>
    <property type="match status" value="2"/>
</dbReference>
<evidence type="ECO:0000256" key="3">
    <source>
        <dbReference type="ARBA" id="ARBA00022692"/>
    </source>
</evidence>
<feature type="transmembrane region" description="Helical" evidence="6">
    <location>
        <begin position="377"/>
        <end position="399"/>
    </location>
</feature>
<evidence type="ECO:0000256" key="4">
    <source>
        <dbReference type="ARBA" id="ARBA00022989"/>
    </source>
</evidence>
<dbReference type="PANTHER" id="PTHR16172">
    <property type="entry name" value="MAJOR FACILITATOR SUPERFAMILY DOMAIN-CONTAINING PROTEIN 6-LIKE"/>
    <property type="match status" value="1"/>
</dbReference>
<dbReference type="PANTHER" id="PTHR16172:SF41">
    <property type="entry name" value="MAJOR FACILITATOR SUPERFAMILY DOMAIN-CONTAINING PROTEIN 6-LIKE"/>
    <property type="match status" value="1"/>
</dbReference>
<proteinExistence type="inferred from homology"/>
<dbReference type="Pfam" id="PF12832">
    <property type="entry name" value="MFS_1_like"/>
    <property type="match status" value="1"/>
</dbReference>
<feature type="transmembrane region" description="Helical" evidence="6">
    <location>
        <begin position="42"/>
        <end position="60"/>
    </location>
</feature>
<feature type="domain" description="Major facilitator superfamily associated" evidence="7">
    <location>
        <begin position="38"/>
        <end position="535"/>
    </location>
</feature>
<comment type="caution">
    <text evidence="8">The sequence shown here is derived from an EMBL/GenBank/DDBJ whole genome shotgun (WGS) entry which is preliminary data.</text>
</comment>
<feature type="transmembrane region" description="Helical" evidence="6">
    <location>
        <begin position="512"/>
        <end position="530"/>
    </location>
</feature>
<dbReference type="EMBL" id="JAXCGZ010018951">
    <property type="protein sequence ID" value="KAK7067024.1"/>
    <property type="molecule type" value="Genomic_DNA"/>
</dbReference>
<feature type="transmembrane region" description="Helical" evidence="6">
    <location>
        <begin position="481"/>
        <end position="500"/>
    </location>
</feature>
<feature type="transmembrane region" description="Helical" evidence="6">
    <location>
        <begin position="411"/>
        <end position="431"/>
    </location>
</feature>
<dbReference type="AlphaFoldDB" id="A0AAN8WV89"/>
<feature type="transmembrane region" description="Helical" evidence="6">
    <location>
        <begin position="336"/>
        <end position="356"/>
    </location>
</feature>
<feature type="transmembrane region" description="Helical" evidence="6">
    <location>
        <begin position="536"/>
        <end position="556"/>
    </location>
</feature>
<comment type="subcellular location">
    <subcellularLocation>
        <location evidence="1">Membrane</location>
        <topology evidence="1">Multi-pass membrane protein</topology>
    </subcellularLocation>
</comment>
<gene>
    <name evidence="8" type="ORF">SK128_018617</name>
</gene>
<keyword evidence="9" id="KW-1185">Reference proteome</keyword>
<evidence type="ECO:0000256" key="5">
    <source>
        <dbReference type="ARBA" id="ARBA00023136"/>
    </source>
</evidence>
<evidence type="ECO:0000256" key="6">
    <source>
        <dbReference type="SAM" id="Phobius"/>
    </source>
</evidence>
<accession>A0AAN8WV89</accession>
<organism evidence="8 9">
    <name type="scientific">Halocaridina rubra</name>
    <name type="common">Hawaiian red shrimp</name>
    <dbReference type="NCBI Taxonomy" id="373956"/>
    <lineage>
        <taxon>Eukaryota</taxon>
        <taxon>Metazoa</taxon>
        <taxon>Ecdysozoa</taxon>
        <taxon>Arthropoda</taxon>
        <taxon>Crustacea</taxon>
        <taxon>Multicrustacea</taxon>
        <taxon>Malacostraca</taxon>
        <taxon>Eumalacostraca</taxon>
        <taxon>Eucarida</taxon>
        <taxon>Decapoda</taxon>
        <taxon>Pleocyemata</taxon>
        <taxon>Caridea</taxon>
        <taxon>Atyoidea</taxon>
        <taxon>Atyidae</taxon>
        <taxon>Halocaridina</taxon>
    </lineage>
</organism>
<feature type="transmembrane region" description="Helical" evidence="6">
    <location>
        <begin position="263"/>
        <end position="284"/>
    </location>
</feature>
<dbReference type="Proteomes" id="UP001381693">
    <property type="component" value="Unassembled WGS sequence"/>
</dbReference>
<protein>
    <recommendedName>
        <fullName evidence="7">Major facilitator superfamily associated domain-containing protein</fullName>
    </recommendedName>
</protein>